<dbReference type="RefSeq" id="WP_190788126.1">
    <property type="nucleotide sequence ID" value="NZ_JACXLC010000001.1"/>
</dbReference>
<name>A0ABR8KTZ0_9SPHN</name>
<protein>
    <submittedName>
        <fullName evidence="1">Uncharacterized protein</fullName>
    </submittedName>
</protein>
<accession>A0ABR8KTZ0</accession>
<dbReference type="Proteomes" id="UP000635384">
    <property type="component" value="Unassembled WGS sequence"/>
</dbReference>
<organism evidence="1 2">
    <name type="scientific">Erythrobacter rubeus</name>
    <dbReference type="NCBI Taxonomy" id="2760803"/>
    <lineage>
        <taxon>Bacteria</taxon>
        <taxon>Pseudomonadati</taxon>
        <taxon>Pseudomonadota</taxon>
        <taxon>Alphaproteobacteria</taxon>
        <taxon>Sphingomonadales</taxon>
        <taxon>Erythrobacteraceae</taxon>
        <taxon>Erythrobacter/Porphyrobacter group</taxon>
        <taxon>Erythrobacter</taxon>
    </lineage>
</organism>
<reference evidence="1 2" key="1">
    <citation type="submission" date="2020-09" db="EMBL/GenBank/DDBJ databases">
        <authorList>
            <person name="Yoon J.-W."/>
        </authorList>
    </citation>
    <scope>NUCLEOTIDE SEQUENCE [LARGE SCALE GENOMIC DNA]</scope>
    <source>
        <strain evidence="1 2">KMU-140</strain>
    </source>
</reference>
<keyword evidence="2" id="KW-1185">Reference proteome</keyword>
<comment type="caution">
    <text evidence="1">The sequence shown here is derived from an EMBL/GenBank/DDBJ whole genome shotgun (WGS) entry which is preliminary data.</text>
</comment>
<gene>
    <name evidence="1" type="ORF">IB285_10485</name>
</gene>
<evidence type="ECO:0000313" key="1">
    <source>
        <dbReference type="EMBL" id="MBD2842683.1"/>
    </source>
</evidence>
<evidence type="ECO:0000313" key="2">
    <source>
        <dbReference type="Proteomes" id="UP000635384"/>
    </source>
</evidence>
<proteinExistence type="predicted"/>
<dbReference type="EMBL" id="JACXLC010000001">
    <property type="protein sequence ID" value="MBD2842683.1"/>
    <property type="molecule type" value="Genomic_DNA"/>
</dbReference>
<sequence>MSKHSEIENRRLRDGLRAAADEWCAATGRTHGALSSLVANHGGALARLDDPASAITDLKLEQFARWLMQPGNWPESEVGEKALEFAHRVGVSVTKEQDHVV</sequence>